<dbReference type="AlphaFoldDB" id="A0A4R0Q9Q6"/>
<evidence type="ECO:0000313" key="2">
    <source>
        <dbReference type="Proteomes" id="UP000293925"/>
    </source>
</evidence>
<reference evidence="1 2" key="1">
    <citation type="submission" date="2019-02" db="EMBL/GenBank/DDBJ databases">
        <title>Pedobacter sp. RP-3-21 sp. nov., isolated from Arctic soil.</title>
        <authorList>
            <person name="Dahal R.H."/>
        </authorList>
    </citation>
    <scope>NUCLEOTIDE SEQUENCE [LARGE SCALE GENOMIC DNA]</scope>
    <source>
        <strain evidence="1 2">RP-3-21</strain>
    </source>
</reference>
<keyword evidence="2" id="KW-1185">Reference proteome</keyword>
<dbReference type="RefSeq" id="WP_131527682.1">
    <property type="nucleotide sequence ID" value="NZ_SJSO01000003.1"/>
</dbReference>
<organism evidence="1 2">
    <name type="scientific">Pedobacter psychrodurus</name>
    <dbReference type="NCBI Taxonomy" id="2530456"/>
    <lineage>
        <taxon>Bacteria</taxon>
        <taxon>Pseudomonadati</taxon>
        <taxon>Bacteroidota</taxon>
        <taxon>Sphingobacteriia</taxon>
        <taxon>Sphingobacteriales</taxon>
        <taxon>Sphingobacteriaceae</taxon>
        <taxon>Pedobacter</taxon>
    </lineage>
</organism>
<protein>
    <submittedName>
        <fullName evidence="1">Uncharacterized protein</fullName>
    </submittedName>
</protein>
<sequence>MEEFFHYPDDVIFHGDDSQGFTFLQARTLNDDNEKLRKLQIRLERYYLNGFKRSRHDFNISVMSCIGLEVLGQVMLGFDDKGKTVADKTLQVYKWLDPILEQQTSAVFRTNYNLKRNYPNPAGIDFAQGLLTYADIFRKGLRNSFSHTYRSLGVFLDDSLTELVKVDEHEGLLVINGRMLKMALLREYREKFKSAINNTEPEHRQNALRYFELLIR</sequence>
<comment type="caution">
    <text evidence="1">The sequence shown here is derived from an EMBL/GenBank/DDBJ whole genome shotgun (WGS) entry which is preliminary data.</text>
</comment>
<name>A0A4R0Q9Q6_9SPHI</name>
<evidence type="ECO:0000313" key="1">
    <source>
        <dbReference type="EMBL" id="TCD28634.1"/>
    </source>
</evidence>
<dbReference type="EMBL" id="SJSO01000003">
    <property type="protein sequence ID" value="TCD28634.1"/>
    <property type="molecule type" value="Genomic_DNA"/>
</dbReference>
<dbReference type="Proteomes" id="UP000293925">
    <property type="component" value="Unassembled WGS sequence"/>
</dbReference>
<accession>A0A4R0Q9Q6</accession>
<proteinExistence type="predicted"/>
<gene>
    <name evidence="1" type="ORF">EZ456_04390</name>
</gene>